<feature type="region of interest" description="Disordered" evidence="1">
    <location>
        <begin position="1"/>
        <end position="26"/>
    </location>
</feature>
<sequence>MTVDRELDEALTDARESGSAEPDGHDVYLNDASPETAAVLVLFHQTNPSYSALMYLRFVWNGAGQILRDWIVRQFATMLVHGPEPVAESARLALNVDYFEDHRIVDEVFDRLLAQVPLVQSQWLLRAGGPVPWPRKRSLFLAAAEVPGLHASLAEGIAASFYRVYGDVDAPEAAELVQRIDIADDEIRSALIEATTGPMLMRTGSAIVVTDARWAYPDSFLLEMAVAGSRTRWSARPELVVDGQLRGRLMHWSYPFQRELEHDVLRGPAMEKAGWNRIEAHPADAADWIDREVEVWPRKLREYLSRR</sequence>
<reference evidence="3" key="1">
    <citation type="journal article" date="2019" name="Int. J. Syst. Evol. Microbiol.">
        <title>The Global Catalogue of Microorganisms (GCM) 10K type strain sequencing project: providing services to taxonomists for standard genome sequencing and annotation.</title>
        <authorList>
            <consortium name="The Broad Institute Genomics Platform"/>
            <consortium name="The Broad Institute Genome Sequencing Center for Infectious Disease"/>
            <person name="Wu L."/>
            <person name="Ma J."/>
        </authorList>
    </citation>
    <scope>NUCLEOTIDE SEQUENCE [LARGE SCALE GENOMIC DNA]</scope>
    <source>
        <strain evidence="3">CGMCC 4.7289</strain>
    </source>
</reference>
<proteinExistence type="predicted"/>
<protein>
    <submittedName>
        <fullName evidence="2">Uncharacterized protein</fullName>
    </submittedName>
</protein>
<gene>
    <name evidence="2" type="ORF">ACFOZ4_14685</name>
</gene>
<keyword evidence="3" id="KW-1185">Reference proteome</keyword>
<dbReference type="EMBL" id="JBHSAY010000008">
    <property type="protein sequence ID" value="MFC4131853.1"/>
    <property type="molecule type" value="Genomic_DNA"/>
</dbReference>
<accession>A0ABV8LNG6</accession>
<feature type="compositionally biased region" description="Acidic residues" evidence="1">
    <location>
        <begin position="1"/>
        <end position="11"/>
    </location>
</feature>
<dbReference type="RefSeq" id="WP_253763407.1">
    <property type="nucleotide sequence ID" value="NZ_JAMZDZ010000001.1"/>
</dbReference>
<evidence type="ECO:0000313" key="2">
    <source>
        <dbReference type="EMBL" id="MFC4131853.1"/>
    </source>
</evidence>
<name>A0ABV8LNG6_9ACTN</name>
<feature type="compositionally biased region" description="Basic and acidic residues" evidence="1">
    <location>
        <begin position="12"/>
        <end position="26"/>
    </location>
</feature>
<organism evidence="2 3">
    <name type="scientific">Hamadaea flava</name>
    <dbReference type="NCBI Taxonomy" id="1742688"/>
    <lineage>
        <taxon>Bacteria</taxon>
        <taxon>Bacillati</taxon>
        <taxon>Actinomycetota</taxon>
        <taxon>Actinomycetes</taxon>
        <taxon>Micromonosporales</taxon>
        <taxon>Micromonosporaceae</taxon>
        <taxon>Hamadaea</taxon>
    </lineage>
</organism>
<dbReference type="Proteomes" id="UP001595816">
    <property type="component" value="Unassembled WGS sequence"/>
</dbReference>
<evidence type="ECO:0000313" key="3">
    <source>
        <dbReference type="Proteomes" id="UP001595816"/>
    </source>
</evidence>
<evidence type="ECO:0000256" key="1">
    <source>
        <dbReference type="SAM" id="MobiDB-lite"/>
    </source>
</evidence>
<comment type="caution">
    <text evidence="2">The sequence shown here is derived from an EMBL/GenBank/DDBJ whole genome shotgun (WGS) entry which is preliminary data.</text>
</comment>